<feature type="domain" description="NADH:quinone oxidoreductase/Mrp antiporter transmembrane" evidence="7">
    <location>
        <begin position="113"/>
        <end position="409"/>
    </location>
</feature>
<feature type="transmembrane region" description="Helical" evidence="5">
    <location>
        <begin position="63"/>
        <end position="80"/>
    </location>
</feature>
<feature type="transmembrane region" description="Helical" evidence="5">
    <location>
        <begin position="397"/>
        <end position="417"/>
    </location>
</feature>
<keyword evidence="5" id="KW-1278">Translocase</keyword>
<feature type="transmembrane region" description="Helical" evidence="5">
    <location>
        <begin position="228"/>
        <end position="249"/>
    </location>
</feature>
<dbReference type="GO" id="GO:0050136">
    <property type="term" value="F:NADH dehydrogenase (quinone) (non-electrogenic) activity"/>
    <property type="evidence" value="ECO:0007669"/>
    <property type="project" value="UniProtKB-UniRule"/>
</dbReference>
<dbReference type="InterPro" id="IPR010096">
    <property type="entry name" value="NADH-Q_OxRdtase_suN/2"/>
</dbReference>
<dbReference type="GO" id="GO:0042773">
    <property type="term" value="P:ATP synthesis coupled electron transport"/>
    <property type="evidence" value="ECO:0007669"/>
    <property type="project" value="InterPro"/>
</dbReference>
<evidence type="ECO:0000256" key="6">
    <source>
        <dbReference type="RuleBase" id="RU000320"/>
    </source>
</evidence>
<comment type="catalytic activity">
    <reaction evidence="5">
        <text>a quinone + NADH + 5 H(+)(in) = a quinol + NAD(+) + 4 H(+)(out)</text>
        <dbReference type="Rhea" id="RHEA:57888"/>
        <dbReference type="ChEBI" id="CHEBI:15378"/>
        <dbReference type="ChEBI" id="CHEBI:24646"/>
        <dbReference type="ChEBI" id="CHEBI:57540"/>
        <dbReference type="ChEBI" id="CHEBI:57945"/>
        <dbReference type="ChEBI" id="CHEBI:132124"/>
    </reaction>
</comment>
<feature type="transmembrane region" description="Helical" evidence="5">
    <location>
        <begin position="362"/>
        <end position="385"/>
    </location>
</feature>
<dbReference type="EMBL" id="SEWF01000026">
    <property type="protein sequence ID" value="RYU94388.1"/>
    <property type="molecule type" value="Genomic_DNA"/>
</dbReference>
<evidence type="ECO:0000313" key="8">
    <source>
        <dbReference type="EMBL" id="RYU94388.1"/>
    </source>
</evidence>
<keyword evidence="3 5" id="KW-1133">Transmembrane helix</keyword>
<dbReference type="GO" id="GO:0008137">
    <property type="term" value="F:NADH dehydrogenase (ubiquinone) activity"/>
    <property type="evidence" value="ECO:0007669"/>
    <property type="project" value="InterPro"/>
</dbReference>
<comment type="subcellular location">
    <subcellularLocation>
        <location evidence="5">Cell membrane</location>
        <topology evidence="5">Multi-pass membrane protein</topology>
    </subcellularLocation>
    <subcellularLocation>
        <location evidence="1">Endomembrane system</location>
        <topology evidence="1">Multi-pass membrane protein</topology>
    </subcellularLocation>
    <subcellularLocation>
        <location evidence="6">Membrane</location>
        <topology evidence="6">Multi-pass membrane protein</topology>
    </subcellularLocation>
</comment>
<feature type="transmembrane region" description="Helical" evidence="5">
    <location>
        <begin position="255"/>
        <end position="277"/>
    </location>
</feature>
<comment type="similarity">
    <text evidence="5">Belongs to the complex I subunit 2 family.</text>
</comment>
<feature type="transmembrane region" description="Helical" evidence="5">
    <location>
        <begin position="92"/>
        <end position="108"/>
    </location>
</feature>
<sequence>MYPILVLSITGIITLFLGFLKSKKVLLPATLFFVTLAFLSNFYDWNKPGLYFNNMLQVNNYTILLSAIILLSAFLIIALSKGFIDDEHAQPAEYFAILQFSLVGAIMMTGYQNLIMLFIGVEILSVSMYVLTGSDKRNLRGNEAALKYFLMGSFATGIMLFGIAMLYGANFSFNIEAARTVIIQSQMTGRSVYLFVGVTFLLIGLLFKISAAPFHFWTPDVYEGAPTIFTTFMSTIVKTAGFAAIYRILEVSFSPIYNFWWVMVIIMTVLSLIISNVTAVSQSSFKRMLAFSSISHAGYMLMAVVGLSNKSDDSIVFYSLAYSLATISAFGVLMAVSKEKLVDGRPDESIAVLNGLSKRNPFLAFILAISMLSLAGIPLTAGFWGKFYVFSDAAFRGHTWLLVVAVLMSAVGIYYYFKPIIAAYMKENEGEVISLTPFYKIILGITTFGSILLGLFPDLLRSLM</sequence>
<dbReference type="OrthoDB" id="9811718at2"/>
<feature type="transmembrane region" description="Helical" evidence="5">
    <location>
        <begin position="144"/>
        <end position="167"/>
    </location>
</feature>
<dbReference type="GO" id="GO:0012505">
    <property type="term" value="C:endomembrane system"/>
    <property type="evidence" value="ECO:0007669"/>
    <property type="project" value="UniProtKB-SubCell"/>
</dbReference>
<dbReference type="RefSeq" id="WP_130022476.1">
    <property type="nucleotide sequence ID" value="NZ_SEWF01000026.1"/>
</dbReference>
<dbReference type="EC" id="7.1.1.-" evidence="5"/>
<reference evidence="8 9" key="1">
    <citation type="submission" date="2019-02" db="EMBL/GenBank/DDBJ databases">
        <title>Bacterial novel species Emticicia sp. 17J42-9 isolated from soil.</title>
        <authorList>
            <person name="Jung H.-Y."/>
        </authorList>
    </citation>
    <scope>NUCLEOTIDE SEQUENCE [LARGE SCALE GENOMIC DNA]</scope>
    <source>
        <strain evidence="8 9">17J42-9</strain>
    </source>
</reference>
<dbReference type="GO" id="GO:0048038">
    <property type="term" value="F:quinone binding"/>
    <property type="evidence" value="ECO:0007669"/>
    <property type="project" value="UniProtKB-KW"/>
</dbReference>
<keyword evidence="5" id="KW-0874">Quinone</keyword>
<dbReference type="PANTHER" id="PTHR22773">
    <property type="entry name" value="NADH DEHYDROGENASE"/>
    <property type="match status" value="1"/>
</dbReference>
<evidence type="ECO:0000313" key="9">
    <source>
        <dbReference type="Proteomes" id="UP000293162"/>
    </source>
</evidence>
<comment type="caution">
    <text evidence="8">The sequence shown here is derived from an EMBL/GenBank/DDBJ whole genome shotgun (WGS) entry which is preliminary data.</text>
</comment>
<dbReference type="HAMAP" id="MF_00445">
    <property type="entry name" value="NDH1_NuoN_1"/>
    <property type="match status" value="1"/>
</dbReference>
<dbReference type="NCBIfam" id="TIGR01770">
    <property type="entry name" value="NDH_I_N"/>
    <property type="match status" value="1"/>
</dbReference>
<evidence type="ECO:0000256" key="5">
    <source>
        <dbReference type="HAMAP-Rule" id="MF_00445"/>
    </source>
</evidence>
<dbReference type="Pfam" id="PF00361">
    <property type="entry name" value="Proton_antipo_M"/>
    <property type="match status" value="1"/>
</dbReference>
<proteinExistence type="inferred from homology"/>
<keyword evidence="4 5" id="KW-0472">Membrane</keyword>
<evidence type="ECO:0000259" key="7">
    <source>
        <dbReference type="Pfam" id="PF00361"/>
    </source>
</evidence>
<feature type="transmembrane region" description="Helical" evidence="5">
    <location>
        <begin position="438"/>
        <end position="456"/>
    </location>
</feature>
<keyword evidence="5" id="KW-1003">Cell membrane</keyword>
<dbReference type="GO" id="GO:0005886">
    <property type="term" value="C:plasma membrane"/>
    <property type="evidence" value="ECO:0007669"/>
    <property type="project" value="UniProtKB-SubCell"/>
</dbReference>
<keyword evidence="5" id="KW-0520">NAD</keyword>
<evidence type="ECO:0000256" key="1">
    <source>
        <dbReference type="ARBA" id="ARBA00004127"/>
    </source>
</evidence>
<protein>
    <recommendedName>
        <fullName evidence="5">NADH-quinone oxidoreductase subunit N</fullName>
        <ecNumber evidence="5">7.1.1.-</ecNumber>
    </recommendedName>
    <alternativeName>
        <fullName evidence="5">NADH dehydrogenase I subunit N</fullName>
    </alternativeName>
    <alternativeName>
        <fullName evidence="5">NDH-1 subunit N</fullName>
    </alternativeName>
</protein>
<accession>A0A4Q5LX97</accession>
<dbReference type="InterPro" id="IPR001750">
    <property type="entry name" value="ND/Mrp_TM"/>
</dbReference>
<feature type="transmembrane region" description="Helical" evidence="5">
    <location>
        <begin position="187"/>
        <end position="207"/>
    </location>
</feature>
<evidence type="ECO:0000256" key="3">
    <source>
        <dbReference type="ARBA" id="ARBA00022989"/>
    </source>
</evidence>
<comment type="subunit">
    <text evidence="5">NDH-1 is composed of 14 different subunits. Subunits NuoA, H, J, K, L, M, N constitute the membrane sector of the complex.</text>
</comment>
<keyword evidence="9" id="KW-1185">Reference proteome</keyword>
<dbReference type="Proteomes" id="UP000293162">
    <property type="component" value="Unassembled WGS sequence"/>
</dbReference>
<dbReference type="AlphaFoldDB" id="A0A4Q5LX97"/>
<name>A0A4Q5LX97_9BACT</name>
<comment type="function">
    <text evidence="5">NDH-1 shuttles electrons from NADH, via FMN and iron-sulfur (Fe-S) centers, to quinones in the respiratory chain. The immediate electron acceptor for the enzyme in this species is believed to be a menaquinone. Couples the redox reaction to proton translocation (for every two electrons transferred, four hydrogen ions are translocated across the cytoplasmic membrane), and thus conserves the redox energy in a proton gradient.</text>
</comment>
<feature type="transmembrane region" description="Helical" evidence="5">
    <location>
        <begin position="25"/>
        <end position="43"/>
    </location>
</feature>
<feature type="transmembrane region" description="Helical" evidence="5">
    <location>
        <begin position="315"/>
        <end position="336"/>
    </location>
</feature>
<keyword evidence="5" id="KW-0813">Transport</keyword>
<keyword evidence="2 5" id="KW-0812">Transmembrane</keyword>
<gene>
    <name evidence="5" type="primary">nuoN</name>
    <name evidence="8" type="ORF">EWM59_17235</name>
</gene>
<organism evidence="8 9">
    <name type="scientific">Emticicia agri</name>
    <dbReference type="NCBI Taxonomy" id="2492393"/>
    <lineage>
        <taxon>Bacteria</taxon>
        <taxon>Pseudomonadati</taxon>
        <taxon>Bacteroidota</taxon>
        <taxon>Cytophagia</taxon>
        <taxon>Cytophagales</taxon>
        <taxon>Leadbetterellaceae</taxon>
        <taxon>Emticicia</taxon>
    </lineage>
</organism>
<evidence type="ECO:0000256" key="2">
    <source>
        <dbReference type="ARBA" id="ARBA00022692"/>
    </source>
</evidence>
<evidence type="ECO:0000256" key="4">
    <source>
        <dbReference type="ARBA" id="ARBA00023136"/>
    </source>
</evidence>